<feature type="region of interest" description="Disordered" evidence="1">
    <location>
        <begin position="30"/>
        <end position="55"/>
    </location>
</feature>
<sequence length="55" mass="6337">MNEERDTLRKLRILQKHSFEPIHDRLQPTARTNLGDLHTGASTMRGRGTALNLLR</sequence>
<gene>
    <name evidence="2" type="ORF">BCF46_3576</name>
</gene>
<protein>
    <submittedName>
        <fullName evidence="2">Uncharacterized protein</fullName>
    </submittedName>
</protein>
<dbReference type="EMBL" id="RCCE01000006">
    <property type="protein sequence ID" value="RLJ41003.1"/>
    <property type="molecule type" value="Genomic_DNA"/>
</dbReference>
<organism evidence="2 3">
    <name type="scientific">Litoreibacter meonggei</name>
    <dbReference type="NCBI Taxonomy" id="1049199"/>
    <lineage>
        <taxon>Bacteria</taxon>
        <taxon>Pseudomonadati</taxon>
        <taxon>Pseudomonadota</taxon>
        <taxon>Alphaproteobacteria</taxon>
        <taxon>Rhodobacterales</taxon>
        <taxon>Roseobacteraceae</taxon>
        <taxon>Litoreibacter</taxon>
    </lineage>
</organism>
<proteinExistence type="predicted"/>
<evidence type="ECO:0000313" key="2">
    <source>
        <dbReference type="EMBL" id="RLJ41003.1"/>
    </source>
</evidence>
<reference evidence="2 3" key="1">
    <citation type="submission" date="2018-10" db="EMBL/GenBank/DDBJ databases">
        <title>Genomic Encyclopedia of Archaeal and Bacterial Type Strains, Phase II (KMG-II): from individual species to whole genera.</title>
        <authorList>
            <person name="Goeker M."/>
        </authorList>
    </citation>
    <scope>NUCLEOTIDE SEQUENCE [LARGE SCALE GENOMIC DNA]</scope>
    <source>
        <strain evidence="2 3">DSM 29466</strain>
    </source>
</reference>
<dbReference type="AlphaFoldDB" id="A0A497VW04"/>
<name>A0A497VW04_9RHOB</name>
<dbReference type="Proteomes" id="UP000269157">
    <property type="component" value="Unassembled WGS sequence"/>
</dbReference>
<keyword evidence="3" id="KW-1185">Reference proteome</keyword>
<accession>A0A497VW04</accession>
<evidence type="ECO:0000256" key="1">
    <source>
        <dbReference type="SAM" id="MobiDB-lite"/>
    </source>
</evidence>
<evidence type="ECO:0000313" key="3">
    <source>
        <dbReference type="Proteomes" id="UP000269157"/>
    </source>
</evidence>
<comment type="caution">
    <text evidence="2">The sequence shown here is derived from an EMBL/GenBank/DDBJ whole genome shotgun (WGS) entry which is preliminary data.</text>
</comment>